<evidence type="ECO:0000256" key="6">
    <source>
        <dbReference type="ARBA" id="ARBA00022989"/>
    </source>
</evidence>
<evidence type="ECO:0000256" key="8">
    <source>
        <dbReference type="SAM" id="Phobius"/>
    </source>
</evidence>
<dbReference type="EMBL" id="ML992709">
    <property type="protein sequence ID" value="KAF2206913.1"/>
    <property type="molecule type" value="Genomic_DNA"/>
</dbReference>
<dbReference type="InterPro" id="IPR032805">
    <property type="entry name" value="Wax_synthase_dom"/>
</dbReference>
<keyword evidence="7 8" id="KW-0472">Membrane</keyword>
<feature type="domain" description="Wax synthase" evidence="9">
    <location>
        <begin position="118"/>
        <end position="204"/>
    </location>
</feature>
<dbReference type="AlphaFoldDB" id="A0A6A6F0H2"/>
<proteinExistence type="inferred from homology"/>
<feature type="transmembrane region" description="Helical" evidence="8">
    <location>
        <begin position="168"/>
        <end position="192"/>
    </location>
</feature>
<sequence length="270" mass="31395">MGEKKEEEEEEGKEMEEKVQVVVDMCSWKRKMEYVLRILTEARYSSFDIAIDDQTRRRAWQERHSKTYERFWIWGPRIFVPIATYFFPVPELLILQVLVLVNFCLEVEHYVLHPFCAKPMFLAPFAASGMEEFWAVHWHQDAQSWLISLGFRPSKWFAMEMLGCSKSVGSAVGVIGTFALSGLWHAWCAAVLSERPWVVGTGMFLVFISQGVGCLVERMVCKKGDASWAKRVICWAFSIECGALWVRCMLPTLKEEVLWMCFLCRRRPLP</sequence>
<keyword evidence="5 8" id="KW-0812">Transmembrane</keyword>
<organism evidence="10 11">
    <name type="scientific">Cercospora zeae-maydis SCOH1-5</name>
    <dbReference type="NCBI Taxonomy" id="717836"/>
    <lineage>
        <taxon>Eukaryota</taxon>
        <taxon>Fungi</taxon>
        <taxon>Dikarya</taxon>
        <taxon>Ascomycota</taxon>
        <taxon>Pezizomycotina</taxon>
        <taxon>Dothideomycetes</taxon>
        <taxon>Dothideomycetidae</taxon>
        <taxon>Mycosphaerellales</taxon>
        <taxon>Mycosphaerellaceae</taxon>
        <taxon>Cercospora</taxon>
    </lineage>
</organism>
<dbReference type="Proteomes" id="UP000799539">
    <property type="component" value="Unassembled WGS sequence"/>
</dbReference>
<comment type="pathway">
    <text evidence="2">Secondary metabolite biosynthesis.</text>
</comment>
<reference evidence="10" key="1">
    <citation type="journal article" date="2020" name="Stud. Mycol.">
        <title>101 Dothideomycetes genomes: a test case for predicting lifestyles and emergence of pathogens.</title>
        <authorList>
            <person name="Haridas S."/>
            <person name="Albert R."/>
            <person name="Binder M."/>
            <person name="Bloem J."/>
            <person name="Labutti K."/>
            <person name="Salamov A."/>
            <person name="Andreopoulos B."/>
            <person name="Baker S."/>
            <person name="Barry K."/>
            <person name="Bills G."/>
            <person name="Bluhm B."/>
            <person name="Cannon C."/>
            <person name="Castanera R."/>
            <person name="Culley D."/>
            <person name="Daum C."/>
            <person name="Ezra D."/>
            <person name="Gonzalez J."/>
            <person name="Henrissat B."/>
            <person name="Kuo A."/>
            <person name="Liang C."/>
            <person name="Lipzen A."/>
            <person name="Lutzoni F."/>
            <person name="Magnuson J."/>
            <person name="Mondo S."/>
            <person name="Nolan M."/>
            <person name="Ohm R."/>
            <person name="Pangilinan J."/>
            <person name="Park H.-J."/>
            <person name="Ramirez L."/>
            <person name="Alfaro M."/>
            <person name="Sun H."/>
            <person name="Tritt A."/>
            <person name="Yoshinaga Y."/>
            <person name="Zwiers L.-H."/>
            <person name="Turgeon B."/>
            <person name="Goodwin S."/>
            <person name="Spatafora J."/>
            <person name="Crous P."/>
            <person name="Grigoriev I."/>
        </authorList>
    </citation>
    <scope>NUCLEOTIDE SEQUENCE</scope>
    <source>
        <strain evidence="10">SCOH1-5</strain>
    </source>
</reference>
<dbReference type="GO" id="GO:0006629">
    <property type="term" value="P:lipid metabolic process"/>
    <property type="evidence" value="ECO:0007669"/>
    <property type="project" value="InterPro"/>
</dbReference>
<evidence type="ECO:0000256" key="7">
    <source>
        <dbReference type="ARBA" id="ARBA00023136"/>
    </source>
</evidence>
<dbReference type="GO" id="GO:0016020">
    <property type="term" value="C:membrane"/>
    <property type="evidence" value="ECO:0007669"/>
    <property type="project" value="UniProtKB-SubCell"/>
</dbReference>
<dbReference type="OrthoDB" id="1077582at2759"/>
<evidence type="ECO:0000313" key="11">
    <source>
        <dbReference type="Proteomes" id="UP000799539"/>
    </source>
</evidence>
<evidence type="ECO:0000256" key="2">
    <source>
        <dbReference type="ARBA" id="ARBA00005179"/>
    </source>
</evidence>
<evidence type="ECO:0000256" key="3">
    <source>
        <dbReference type="ARBA" id="ARBA00007282"/>
    </source>
</evidence>
<keyword evidence="4" id="KW-0808">Transferase</keyword>
<dbReference type="PANTHER" id="PTHR31595">
    <property type="entry name" value="LONG-CHAIN-ALCOHOL O-FATTY-ACYLTRANSFERASE 3-RELATED"/>
    <property type="match status" value="1"/>
</dbReference>
<evidence type="ECO:0000256" key="1">
    <source>
        <dbReference type="ARBA" id="ARBA00004141"/>
    </source>
</evidence>
<comment type="subcellular location">
    <subcellularLocation>
        <location evidence="1">Membrane</location>
        <topology evidence="1">Multi-pass membrane protein</topology>
    </subcellularLocation>
</comment>
<dbReference type="InterPro" id="IPR044851">
    <property type="entry name" value="Wax_synthase"/>
</dbReference>
<protein>
    <recommendedName>
        <fullName evidence="9">Wax synthase domain-containing protein</fullName>
    </recommendedName>
</protein>
<keyword evidence="6 8" id="KW-1133">Transmembrane helix</keyword>
<accession>A0A6A6F0H2</accession>
<gene>
    <name evidence="10" type="ORF">CERZMDRAFT_102880</name>
</gene>
<comment type="similarity">
    <text evidence="3">Belongs to the wax synthase family.</text>
</comment>
<feature type="transmembrane region" description="Helical" evidence="8">
    <location>
        <begin position="198"/>
        <end position="216"/>
    </location>
</feature>
<dbReference type="GO" id="GO:0008374">
    <property type="term" value="F:O-acyltransferase activity"/>
    <property type="evidence" value="ECO:0007669"/>
    <property type="project" value="InterPro"/>
</dbReference>
<keyword evidence="11" id="KW-1185">Reference proteome</keyword>
<name>A0A6A6F0H2_9PEZI</name>
<evidence type="ECO:0000256" key="4">
    <source>
        <dbReference type="ARBA" id="ARBA00022679"/>
    </source>
</evidence>
<evidence type="ECO:0000256" key="5">
    <source>
        <dbReference type="ARBA" id="ARBA00022692"/>
    </source>
</evidence>
<dbReference type="Pfam" id="PF13813">
    <property type="entry name" value="MBOAT_2"/>
    <property type="match status" value="1"/>
</dbReference>
<evidence type="ECO:0000313" key="10">
    <source>
        <dbReference type="EMBL" id="KAF2206913.1"/>
    </source>
</evidence>
<evidence type="ECO:0000259" key="9">
    <source>
        <dbReference type="Pfam" id="PF13813"/>
    </source>
</evidence>
<dbReference type="PANTHER" id="PTHR31595:SF57">
    <property type="entry name" value="OS04G0481900 PROTEIN"/>
    <property type="match status" value="1"/>
</dbReference>